<dbReference type="Proteomes" id="UP000799770">
    <property type="component" value="Unassembled WGS sequence"/>
</dbReference>
<evidence type="ECO:0000313" key="2">
    <source>
        <dbReference type="Proteomes" id="UP000799770"/>
    </source>
</evidence>
<name>A0A6A5YEK9_9PLEO</name>
<evidence type="ECO:0000313" key="1">
    <source>
        <dbReference type="EMBL" id="KAF2105719.1"/>
    </source>
</evidence>
<keyword evidence="2" id="KW-1185">Reference proteome</keyword>
<protein>
    <submittedName>
        <fullName evidence="1">Uncharacterized protein</fullName>
    </submittedName>
</protein>
<dbReference type="AlphaFoldDB" id="A0A6A5YEK9"/>
<dbReference type="EMBL" id="ML977373">
    <property type="protein sequence ID" value="KAF2105719.1"/>
    <property type="molecule type" value="Genomic_DNA"/>
</dbReference>
<sequence length="193" mass="21346">MVPLSILTPPHQPLRRCPPCRLVEGLDSKLAIGAASSYTVQLAATRVTSSREGQCLPALYAAPRIFKNSVVTVFSCGHISSIAHPLSLPFGTNTHQLHRHGRVMVLGRGYLLVLTTPSLLYLALNTLMISSFQPTMIGPTCRARLHHAAQLRHKFLRFFGRKHALSRRLLLQRPRLSRSGDLNFSSDVDFSGD</sequence>
<accession>A0A6A5YEK9</accession>
<gene>
    <name evidence="1" type="ORF">BDV96DRAFT_357314</name>
</gene>
<reference evidence="1" key="1">
    <citation type="journal article" date="2020" name="Stud. Mycol.">
        <title>101 Dothideomycetes genomes: a test case for predicting lifestyles and emergence of pathogens.</title>
        <authorList>
            <person name="Haridas S."/>
            <person name="Albert R."/>
            <person name="Binder M."/>
            <person name="Bloem J."/>
            <person name="Labutti K."/>
            <person name="Salamov A."/>
            <person name="Andreopoulos B."/>
            <person name="Baker S."/>
            <person name="Barry K."/>
            <person name="Bills G."/>
            <person name="Bluhm B."/>
            <person name="Cannon C."/>
            <person name="Castanera R."/>
            <person name="Culley D."/>
            <person name="Daum C."/>
            <person name="Ezra D."/>
            <person name="Gonzalez J."/>
            <person name="Henrissat B."/>
            <person name="Kuo A."/>
            <person name="Liang C."/>
            <person name="Lipzen A."/>
            <person name="Lutzoni F."/>
            <person name="Magnuson J."/>
            <person name="Mondo S."/>
            <person name="Nolan M."/>
            <person name="Ohm R."/>
            <person name="Pangilinan J."/>
            <person name="Park H.-J."/>
            <person name="Ramirez L."/>
            <person name="Alfaro M."/>
            <person name="Sun H."/>
            <person name="Tritt A."/>
            <person name="Yoshinaga Y."/>
            <person name="Zwiers L.-H."/>
            <person name="Turgeon B."/>
            <person name="Goodwin S."/>
            <person name="Spatafora J."/>
            <person name="Crous P."/>
            <person name="Grigoriev I."/>
        </authorList>
    </citation>
    <scope>NUCLEOTIDE SEQUENCE</scope>
    <source>
        <strain evidence="1">CBS 627.86</strain>
    </source>
</reference>
<proteinExistence type="predicted"/>
<organism evidence="1 2">
    <name type="scientific">Lophiotrema nucula</name>
    <dbReference type="NCBI Taxonomy" id="690887"/>
    <lineage>
        <taxon>Eukaryota</taxon>
        <taxon>Fungi</taxon>
        <taxon>Dikarya</taxon>
        <taxon>Ascomycota</taxon>
        <taxon>Pezizomycotina</taxon>
        <taxon>Dothideomycetes</taxon>
        <taxon>Pleosporomycetidae</taxon>
        <taxon>Pleosporales</taxon>
        <taxon>Lophiotremataceae</taxon>
        <taxon>Lophiotrema</taxon>
    </lineage>
</organism>